<reference evidence="4 5" key="1">
    <citation type="submission" date="2017-10" db="EMBL/GenBank/DDBJ databases">
        <title>Novel microbial diversity and functional potential in the marine mammal oral microbiome.</title>
        <authorList>
            <person name="Dudek N.K."/>
            <person name="Sun C.L."/>
            <person name="Burstein D."/>
            <person name="Kantor R.S."/>
            <person name="Aliaga Goltsman D.S."/>
            <person name="Bik E.M."/>
            <person name="Thomas B.C."/>
            <person name="Banfield J.F."/>
            <person name="Relman D.A."/>
        </authorList>
    </citation>
    <scope>NUCLEOTIDE SEQUENCE [LARGE SCALE GENOMIC DNA]</scope>
    <source>
        <strain evidence="4">DOLZORAL124_49_17</strain>
    </source>
</reference>
<feature type="domain" description="Alginate lyase" evidence="3">
    <location>
        <begin position="50"/>
        <end position="329"/>
    </location>
</feature>
<organism evidence="4 5">
    <name type="scientific">candidate division KSB3 bacterium</name>
    <dbReference type="NCBI Taxonomy" id="2044937"/>
    <lineage>
        <taxon>Bacteria</taxon>
        <taxon>candidate division KSB3</taxon>
    </lineage>
</organism>
<dbReference type="Proteomes" id="UP000229740">
    <property type="component" value="Unassembled WGS sequence"/>
</dbReference>
<dbReference type="EMBL" id="PDPS01000023">
    <property type="protein sequence ID" value="PID58310.1"/>
    <property type="molecule type" value="Genomic_DNA"/>
</dbReference>
<proteinExistence type="predicted"/>
<gene>
    <name evidence="4" type="ORF">CSB45_04385</name>
</gene>
<dbReference type="Gene3D" id="1.50.10.100">
    <property type="entry name" value="Chondroitin AC/alginate lyase"/>
    <property type="match status" value="1"/>
</dbReference>
<keyword evidence="2 4" id="KW-0456">Lyase</keyword>
<evidence type="ECO:0000256" key="2">
    <source>
        <dbReference type="ARBA" id="ARBA00023239"/>
    </source>
</evidence>
<dbReference type="InterPro" id="IPR008929">
    <property type="entry name" value="Chondroitin_lyas"/>
</dbReference>
<name>A0A2G6E895_9BACT</name>
<dbReference type="InterPro" id="IPR008397">
    <property type="entry name" value="Alginate_lyase_dom"/>
</dbReference>
<dbReference type="SUPFAM" id="SSF48230">
    <property type="entry name" value="Chondroitin AC/alginate lyase"/>
    <property type="match status" value="1"/>
</dbReference>
<evidence type="ECO:0000256" key="1">
    <source>
        <dbReference type="ARBA" id="ARBA00022729"/>
    </source>
</evidence>
<dbReference type="GO" id="GO:0016829">
    <property type="term" value="F:lyase activity"/>
    <property type="evidence" value="ECO:0007669"/>
    <property type="project" value="UniProtKB-KW"/>
</dbReference>
<dbReference type="GO" id="GO:0042597">
    <property type="term" value="C:periplasmic space"/>
    <property type="evidence" value="ECO:0007669"/>
    <property type="project" value="InterPro"/>
</dbReference>
<evidence type="ECO:0000313" key="5">
    <source>
        <dbReference type="Proteomes" id="UP000229740"/>
    </source>
</evidence>
<accession>A0A2G6E895</accession>
<comment type="caution">
    <text evidence="4">The sequence shown here is derived from an EMBL/GenBank/DDBJ whole genome shotgun (WGS) entry which is preliminary data.</text>
</comment>
<evidence type="ECO:0000313" key="4">
    <source>
        <dbReference type="EMBL" id="PID58310.1"/>
    </source>
</evidence>
<keyword evidence="1" id="KW-0732">Signal</keyword>
<protein>
    <submittedName>
        <fullName evidence="4">Alginate lyase</fullName>
    </submittedName>
</protein>
<evidence type="ECO:0000259" key="3">
    <source>
        <dbReference type="Pfam" id="PF05426"/>
    </source>
</evidence>
<sequence>MTERPDVFCLRAEALQALKAALAKEPSRLDPAQRLLRQQADEALKVSPLSVTDKQRIPPSGDKHDYLSLGLYWWPHPNRRNGLPYCQRDGMINPDNQQGTDRMSLGRMVRTVEILALAYYLLERDMYGEHAGRMLRTWFLDPDSRMNPHLQYAQTIPGRKKITGLGIIDSLTFTCVVDAVGLLRSCRAWTQDDRQGMLDWFGAFLKWLQTSKHGRKEGRRKNNHGLWYHVQIVSYALFLGKYELAEQIVTYCRKRRIKQQILPDGRQHYALQRTRTFHYSTYNLTAWFSMAAMAERLGIDLWNYSSKDGRGIRKALDFLLPYADPGRSWPYEDSSFQRTKLLPLLYRAASVYRDRSYEENAQKFVSENSETNDSVHETYILETFCRARQHQLSF</sequence>
<dbReference type="AlphaFoldDB" id="A0A2G6E895"/>
<dbReference type="Pfam" id="PF05426">
    <property type="entry name" value="Alginate_lyase"/>
    <property type="match status" value="1"/>
</dbReference>